<feature type="modified residue" description="4-aspartylphosphate" evidence="1">
    <location>
        <position position="63"/>
    </location>
</feature>
<dbReference type="Gene3D" id="3.40.50.2300">
    <property type="match status" value="1"/>
</dbReference>
<evidence type="ECO:0000256" key="1">
    <source>
        <dbReference type="PROSITE-ProRule" id="PRU00169"/>
    </source>
</evidence>
<evidence type="ECO:0000259" key="2">
    <source>
        <dbReference type="PROSITE" id="PS50110"/>
    </source>
</evidence>
<dbReference type="CDD" id="cd17557">
    <property type="entry name" value="REC_Rcp-like"/>
    <property type="match status" value="1"/>
</dbReference>
<dbReference type="EMBL" id="QEQK01000017">
    <property type="protein sequence ID" value="PWN54866.1"/>
    <property type="molecule type" value="Genomic_DNA"/>
</dbReference>
<dbReference type="InterPro" id="IPR052893">
    <property type="entry name" value="TCS_response_regulator"/>
</dbReference>
<comment type="caution">
    <text evidence="3">The sequence shown here is derived from an EMBL/GenBank/DDBJ whole genome shotgun (WGS) entry which is preliminary data.</text>
</comment>
<proteinExistence type="predicted"/>
<keyword evidence="4" id="KW-1185">Reference proteome</keyword>
<dbReference type="PANTHER" id="PTHR44520:SF2">
    <property type="entry name" value="RESPONSE REGULATOR RCP1"/>
    <property type="match status" value="1"/>
</dbReference>
<name>A0A383XQG2_9GAMM</name>
<dbReference type="OrthoDB" id="9793549at2"/>
<dbReference type="SMART" id="SM00448">
    <property type="entry name" value="REC"/>
    <property type="match status" value="1"/>
</dbReference>
<dbReference type="AlphaFoldDB" id="A0A383XQG2"/>
<feature type="domain" description="Response regulatory" evidence="2">
    <location>
        <begin position="5"/>
        <end position="130"/>
    </location>
</feature>
<dbReference type="InterPro" id="IPR011006">
    <property type="entry name" value="CheY-like_superfamily"/>
</dbReference>
<evidence type="ECO:0000313" key="3">
    <source>
        <dbReference type="EMBL" id="PWN54866.1"/>
    </source>
</evidence>
<dbReference type="SUPFAM" id="SSF52172">
    <property type="entry name" value="CheY-like"/>
    <property type="match status" value="1"/>
</dbReference>
<gene>
    <name evidence="3" type="ORF">DEH80_15500</name>
</gene>
<organism evidence="3 4">
    <name type="scientific">Abyssibacter profundi</name>
    <dbReference type="NCBI Taxonomy" id="2182787"/>
    <lineage>
        <taxon>Bacteria</taxon>
        <taxon>Pseudomonadati</taxon>
        <taxon>Pseudomonadota</taxon>
        <taxon>Gammaproteobacteria</taxon>
        <taxon>Chromatiales</taxon>
        <taxon>Oceanococcaceae</taxon>
        <taxon>Abyssibacter</taxon>
    </lineage>
</organism>
<dbReference type="RefSeq" id="WP_109721429.1">
    <property type="nucleotide sequence ID" value="NZ_QEQK01000017.1"/>
</dbReference>
<dbReference type="GO" id="GO:0000160">
    <property type="term" value="P:phosphorelay signal transduction system"/>
    <property type="evidence" value="ECO:0007669"/>
    <property type="project" value="InterPro"/>
</dbReference>
<keyword evidence="1" id="KW-0597">Phosphoprotein</keyword>
<sequence length="150" mass="16844">MAKAQILLVEDNPADVRLTQEILSETALDFELTVARDGEQAMGMLRREGRFADTPVPDLVLLDLNLPRKDGREVLAEVKKDPALRSIPVLVLSTSKAENDVRTCYDLHANCYLTKPVDLNQFADMVQTLERFWFNLVLLPPKEPDLLGAV</sequence>
<dbReference type="Pfam" id="PF00072">
    <property type="entry name" value="Response_reg"/>
    <property type="match status" value="1"/>
</dbReference>
<protein>
    <submittedName>
        <fullName evidence="3">Response regulator</fullName>
    </submittedName>
</protein>
<accession>A0A383XQG2</accession>
<evidence type="ECO:0000313" key="4">
    <source>
        <dbReference type="Proteomes" id="UP000251800"/>
    </source>
</evidence>
<dbReference type="InterPro" id="IPR001789">
    <property type="entry name" value="Sig_transdc_resp-reg_receiver"/>
</dbReference>
<reference evidence="3 4" key="1">
    <citation type="submission" date="2018-05" db="EMBL/GenBank/DDBJ databases">
        <title>Abyssibacter profundi OUC007T gen. nov., sp. nov, a marine bacterium isolated from seawater of the Mariana Trench.</title>
        <authorList>
            <person name="Zhou S."/>
        </authorList>
    </citation>
    <scope>NUCLEOTIDE SEQUENCE [LARGE SCALE GENOMIC DNA]</scope>
    <source>
        <strain evidence="3 4">OUC007</strain>
    </source>
</reference>
<dbReference type="PANTHER" id="PTHR44520">
    <property type="entry name" value="RESPONSE REGULATOR RCP1-RELATED"/>
    <property type="match status" value="1"/>
</dbReference>
<dbReference type="Proteomes" id="UP000251800">
    <property type="component" value="Unassembled WGS sequence"/>
</dbReference>
<dbReference type="PROSITE" id="PS50110">
    <property type="entry name" value="RESPONSE_REGULATORY"/>
    <property type="match status" value="1"/>
</dbReference>